<keyword evidence="5" id="KW-1015">Disulfide bond</keyword>
<evidence type="ECO:0000256" key="7">
    <source>
        <dbReference type="SAM" id="SignalP"/>
    </source>
</evidence>
<evidence type="ECO:0000256" key="4">
    <source>
        <dbReference type="ARBA" id="ARBA00022825"/>
    </source>
</evidence>
<keyword evidence="4" id="KW-0720">Serine protease</keyword>
<dbReference type="AlphaFoldDB" id="A0A2S1RA58"/>
<feature type="chain" id="PRO_5015645399" evidence="7">
    <location>
        <begin position="26"/>
        <end position="546"/>
    </location>
</feature>
<evidence type="ECO:0000256" key="1">
    <source>
        <dbReference type="ARBA" id="ARBA00007664"/>
    </source>
</evidence>
<dbReference type="InterPro" id="IPR009003">
    <property type="entry name" value="Peptidase_S1_PA"/>
</dbReference>
<organism evidence="8 9">
    <name type="scientific">Dietzia lutea</name>
    <dbReference type="NCBI Taxonomy" id="546160"/>
    <lineage>
        <taxon>Bacteria</taxon>
        <taxon>Bacillati</taxon>
        <taxon>Actinomycetota</taxon>
        <taxon>Actinomycetes</taxon>
        <taxon>Mycobacteriales</taxon>
        <taxon>Dietziaceae</taxon>
        <taxon>Dietzia</taxon>
    </lineage>
</organism>
<name>A0A2S1RA58_9ACTN</name>
<evidence type="ECO:0000313" key="9">
    <source>
        <dbReference type="Proteomes" id="UP000244928"/>
    </source>
</evidence>
<keyword evidence="7" id="KW-0732">Signal</keyword>
<evidence type="ECO:0000256" key="5">
    <source>
        <dbReference type="ARBA" id="ARBA00023157"/>
    </source>
</evidence>
<dbReference type="KEGG" id="dlu:A6035_14440"/>
<accession>A0A2S1RA58</accession>
<keyword evidence="2" id="KW-0645">Protease</keyword>
<dbReference type="PRINTS" id="PR00861">
    <property type="entry name" value="ALYTICPTASE"/>
</dbReference>
<evidence type="ECO:0000256" key="6">
    <source>
        <dbReference type="SAM" id="MobiDB-lite"/>
    </source>
</evidence>
<feature type="signal peptide" evidence="7">
    <location>
        <begin position="1"/>
        <end position="25"/>
    </location>
</feature>
<dbReference type="EMBL" id="CP015449">
    <property type="protein sequence ID" value="AWH93179.1"/>
    <property type="molecule type" value="Genomic_DNA"/>
</dbReference>
<dbReference type="CDD" id="cd21112">
    <property type="entry name" value="alphaLP-like"/>
    <property type="match status" value="1"/>
</dbReference>
<dbReference type="Gene3D" id="2.40.10.10">
    <property type="entry name" value="Trypsin-like serine proteases"/>
    <property type="match status" value="2"/>
</dbReference>
<dbReference type="Gene3D" id="3.30.300.50">
    <property type="match status" value="1"/>
</dbReference>
<keyword evidence="9" id="KW-1185">Reference proteome</keyword>
<dbReference type="GO" id="GO:0004252">
    <property type="term" value="F:serine-type endopeptidase activity"/>
    <property type="evidence" value="ECO:0007669"/>
    <property type="project" value="InterPro"/>
</dbReference>
<comment type="similarity">
    <text evidence="1">Belongs to the peptidase S1 family.</text>
</comment>
<evidence type="ECO:0000256" key="2">
    <source>
        <dbReference type="ARBA" id="ARBA00022670"/>
    </source>
</evidence>
<dbReference type="InterPro" id="IPR001316">
    <property type="entry name" value="Pept_S1A_streptogrisin"/>
</dbReference>
<sequence length="546" mass="54890">MRITSKIAAVAAAAALVVTASPAGADPSATPAAPAPPAAQPAAAQALPALADALAPQLTSLVEALRRDLGLTPEQFLAQAGIGERLAEARPHWEQRFRDAFGGVWLDDEGTGLVGVVAGPAGDRLRSEATEAGFTVQDVALTTAELGARERQVRTVVEGMPEDLQELVTAVRVDPTRNAVVVTTRGGEAAQLGNLDARLRDLAEIDMIEAPDPRWDTAPFGSEGGGQSEGTPTVDGLEPSTTRTGAATGERLDAQSAPGSGTGGPGSLGSLGLLNDAGLIPEGPLRTVVDLLAGLTPGTGSIIDGMNETVPAQATPVPEDRRRAIQSVPAPAGPVVGGTAYQVRVPDGVLECSTGFNGELDGKPVVVTAAHCAGADGTRAALADGEEFGTMTGTQREGIDTALIAVDEDAADRFRTNLVGAGDGSTQAIVGTAAPVVGQKACKTGFRTGFSCGTISQVGAQIDVAGTRTIEGAFTVDLCALPGDSGGVVFSGDRALGISSASNVADTGTCANADTVSRAAGFTPRLSAVPIADVLAAHPGLTLRTN</sequence>
<protein>
    <submittedName>
        <fullName evidence="8">Peptidase S1</fullName>
    </submittedName>
</protein>
<feature type="region of interest" description="Disordered" evidence="6">
    <location>
        <begin position="210"/>
        <end position="244"/>
    </location>
</feature>
<dbReference type="GO" id="GO:0006508">
    <property type="term" value="P:proteolysis"/>
    <property type="evidence" value="ECO:0007669"/>
    <property type="project" value="UniProtKB-KW"/>
</dbReference>
<proteinExistence type="inferred from homology"/>
<evidence type="ECO:0000313" key="8">
    <source>
        <dbReference type="EMBL" id="AWH93179.1"/>
    </source>
</evidence>
<reference evidence="8 9" key="1">
    <citation type="submission" date="2016-04" db="EMBL/GenBank/DDBJ databases">
        <title>Complete genome sequence of Dietzia lutea YIM 80766T, a strain isolated from desert soil in Egypt.</title>
        <authorList>
            <person name="Zhao J."/>
            <person name="Hu B."/>
            <person name="Geng S."/>
            <person name="Nie Y."/>
            <person name="Tang Y."/>
        </authorList>
    </citation>
    <scope>NUCLEOTIDE SEQUENCE [LARGE SCALE GENOMIC DNA]</scope>
    <source>
        <strain evidence="8 9">YIM 80766</strain>
    </source>
</reference>
<evidence type="ECO:0000256" key="3">
    <source>
        <dbReference type="ARBA" id="ARBA00022801"/>
    </source>
</evidence>
<dbReference type="InterPro" id="IPR035070">
    <property type="entry name" value="Streptogrisin_prodomain"/>
</dbReference>
<feature type="region of interest" description="Disordered" evidence="6">
    <location>
        <begin position="249"/>
        <end position="268"/>
    </location>
</feature>
<dbReference type="InterPro" id="IPR043504">
    <property type="entry name" value="Peptidase_S1_PA_chymotrypsin"/>
</dbReference>
<gene>
    <name evidence="8" type="ORF">A6035_14440</name>
</gene>
<keyword evidence="3" id="KW-0378">Hydrolase</keyword>
<dbReference type="SUPFAM" id="SSF50494">
    <property type="entry name" value="Trypsin-like serine proteases"/>
    <property type="match status" value="1"/>
</dbReference>
<dbReference type="RefSeq" id="WP_108848531.1">
    <property type="nucleotide sequence ID" value="NZ_CP015449.1"/>
</dbReference>
<dbReference type="Proteomes" id="UP000244928">
    <property type="component" value="Chromosome"/>
</dbReference>